<dbReference type="AlphaFoldDB" id="E1QHD5"/>
<dbReference type="OrthoDB" id="5458306at2"/>
<proteinExistence type="predicted"/>
<dbReference type="KEGG" id="dbr:Deba_1610"/>
<reference evidence="1 2" key="1">
    <citation type="journal article" date="2010" name="Stand. Genomic Sci.">
        <title>Complete genome sequence of Desulfarculus baarsii type strain (2st14).</title>
        <authorList>
            <person name="Sun H."/>
            <person name="Spring S."/>
            <person name="Lapidus A."/>
            <person name="Davenport K."/>
            <person name="Del Rio T.G."/>
            <person name="Tice H."/>
            <person name="Nolan M."/>
            <person name="Copeland A."/>
            <person name="Cheng J.F."/>
            <person name="Lucas S."/>
            <person name="Tapia R."/>
            <person name="Goodwin L."/>
            <person name="Pitluck S."/>
            <person name="Ivanova N."/>
            <person name="Pagani I."/>
            <person name="Mavromatis K."/>
            <person name="Ovchinnikova G."/>
            <person name="Pati A."/>
            <person name="Chen A."/>
            <person name="Palaniappan K."/>
            <person name="Hauser L."/>
            <person name="Chang Y.J."/>
            <person name="Jeffries C.D."/>
            <person name="Detter J.C."/>
            <person name="Han C."/>
            <person name="Rohde M."/>
            <person name="Brambilla E."/>
            <person name="Goker M."/>
            <person name="Woyke T."/>
            <person name="Bristow J."/>
            <person name="Eisen J.A."/>
            <person name="Markowitz V."/>
            <person name="Hugenholtz P."/>
            <person name="Kyrpides N.C."/>
            <person name="Klenk H.P."/>
            <person name="Land M."/>
        </authorList>
    </citation>
    <scope>NUCLEOTIDE SEQUENCE [LARGE SCALE GENOMIC DNA]</scope>
    <source>
        <strain evidence="2">ATCC 33931 / DSM 2075 / LMG 7858 / VKM B-1802 / 2st14</strain>
    </source>
</reference>
<dbReference type="EMBL" id="CP002085">
    <property type="protein sequence ID" value="ADK84978.1"/>
    <property type="molecule type" value="Genomic_DNA"/>
</dbReference>
<dbReference type="eggNOG" id="ENOG5033HSM">
    <property type="taxonomic scope" value="Bacteria"/>
</dbReference>
<keyword evidence="2" id="KW-1185">Reference proteome</keyword>
<dbReference type="Proteomes" id="UP000009047">
    <property type="component" value="Chromosome"/>
</dbReference>
<protein>
    <submittedName>
        <fullName evidence="1">Uncharacterized protein</fullName>
    </submittedName>
</protein>
<accession>E1QHD5</accession>
<organism evidence="1 2">
    <name type="scientific">Desulfarculus baarsii (strain ATCC 33931 / DSM 2075 / LMG 7858 / VKM B-1802 / 2st14)</name>
    <dbReference type="NCBI Taxonomy" id="644282"/>
    <lineage>
        <taxon>Bacteria</taxon>
        <taxon>Pseudomonadati</taxon>
        <taxon>Thermodesulfobacteriota</taxon>
        <taxon>Desulfarculia</taxon>
        <taxon>Desulfarculales</taxon>
        <taxon>Desulfarculaceae</taxon>
        <taxon>Desulfarculus</taxon>
    </lineage>
</organism>
<gene>
    <name evidence="1" type="ordered locus">Deba_1610</name>
</gene>
<name>E1QHD5_DESB2</name>
<dbReference type="HOGENOM" id="CLU_137832_0_0_7"/>
<evidence type="ECO:0000313" key="2">
    <source>
        <dbReference type="Proteomes" id="UP000009047"/>
    </source>
</evidence>
<sequence length="139" mass="15095">MSNPASQMDLFGPSVDIVPRLKAAMVHGLAESRLSREQVVERMNRLLAEAGVNVAITKASLDKWVSLSSPGHLIPLRLLPAFCQVVETTAPLAVLAAPLGAVIAGPREQRLMELGRAQLLAKQARKTRQRALLELEEMP</sequence>
<dbReference type="RefSeq" id="WP_013258431.1">
    <property type="nucleotide sequence ID" value="NC_014365.1"/>
</dbReference>
<dbReference type="STRING" id="644282.Deba_1610"/>
<evidence type="ECO:0000313" key="1">
    <source>
        <dbReference type="EMBL" id="ADK84978.1"/>
    </source>
</evidence>